<dbReference type="PANTHER" id="PTHR42718:SF48">
    <property type="entry name" value="CONSERVED TWO-DOMAIN MEMBRANE PROTEIN-RELATED"/>
    <property type="match status" value="1"/>
</dbReference>
<dbReference type="SUPFAM" id="SSF103473">
    <property type="entry name" value="MFS general substrate transporter"/>
    <property type="match status" value="2"/>
</dbReference>
<evidence type="ECO:0000313" key="7">
    <source>
        <dbReference type="EMBL" id="ACY95882.1"/>
    </source>
</evidence>
<dbReference type="InterPro" id="IPR020846">
    <property type="entry name" value="MFS_dom"/>
</dbReference>
<gene>
    <name evidence="7" type="ordered locus">Tcur_0278</name>
</gene>
<feature type="transmembrane region" description="Helical" evidence="5">
    <location>
        <begin position="91"/>
        <end position="114"/>
    </location>
</feature>
<organism evidence="7 8">
    <name type="scientific">Thermomonospora curvata (strain ATCC 19995 / DSM 43183 / JCM 3096 / KCTC 9072 / NBRC 15933 / NCIMB 10081 / Henssen B9)</name>
    <dbReference type="NCBI Taxonomy" id="471852"/>
    <lineage>
        <taxon>Bacteria</taxon>
        <taxon>Bacillati</taxon>
        <taxon>Actinomycetota</taxon>
        <taxon>Actinomycetes</taxon>
        <taxon>Streptosporangiales</taxon>
        <taxon>Thermomonosporaceae</taxon>
        <taxon>Thermomonospora</taxon>
    </lineage>
</organism>
<keyword evidence="2 5" id="KW-0812">Transmembrane</keyword>
<keyword evidence="3 5" id="KW-1133">Transmembrane helix</keyword>
<dbReference type="GO" id="GO:0005886">
    <property type="term" value="C:plasma membrane"/>
    <property type="evidence" value="ECO:0007669"/>
    <property type="project" value="UniProtKB-SubCell"/>
</dbReference>
<evidence type="ECO:0000256" key="1">
    <source>
        <dbReference type="ARBA" id="ARBA00004651"/>
    </source>
</evidence>
<dbReference type="Gene3D" id="1.20.1720.10">
    <property type="entry name" value="Multidrug resistance protein D"/>
    <property type="match status" value="1"/>
</dbReference>
<feature type="transmembrane region" description="Helical" evidence="5">
    <location>
        <begin position="278"/>
        <end position="302"/>
    </location>
</feature>
<evidence type="ECO:0000313" key="8">
    <source>
        <dbReference type="Proteomes" id="UP000001918"/>
    </source>
</evidence>
<accession>D1A1G0</accession>
<feature type="transmembrane region" description="Helical" evidence="5">
    <location>
        <begin position="153"/>
        <end position="171"/>
    </location>
</feature>
<feature type="transmembrane region" description="Helical" evidence="5">
    <location>
        <begin position="410"/>
        <end position="432"/>
    </location>
</feature>
<dbReference type="PANTHER" id="PTHR42718">
    <property type="entry name" value="MAJOR FACILITATOR SUPERFAMILY MULTIDRUG TRANSPORTER MFSC"/>
    <property type="match status" value="1"/>
</dbReference>
<feature type="transmembrane region" description="Helical" evidence="5">
    <location>
        <begin position="438"/>
        <end position="461"/>
    </location>
</feature>
<protein>
    <submittedName>
        <fullName evidence="7">Major facilitator superfamily MFS_1</fullName>
    </submittedName>
</protein>
<feature type="transmembrane region" description="Helical" evidence="5">
    <location>
        <begin position="177"/>
        <end position="198"/>
    </location>
</feature>
<dbReference type="InterPro" id="IPR011701">
    <property type="entry name" value="MFS"/>
</dbReference>
<evidence type="ECO:0000256" key="5">
    <source>
        <dbReference type="SAM" id="Phobius"/>
    </source>
</evidence>
<evidence type="ECO:0000256" key="4">
    <source>
        <dbReference type="ARBA" id="ARBA00023136"/>
    </source>
</evidence>
<dbReference type="STRING" id="471852.Tcur_0278"/>
<dbReference type="EMBL" id="CP001738">
    <property type="protein sequence ID" value="ACY95882.1"/>
    <property type="molecule type" value="Genomic_DNA"/>
</dbReference>
<dbReference type="Proteomes" id="UP000001918">
    <property type="component" value="Chromosome"/>
</dbReference>
<reference evidence="7 8" key="1">
    <citation type="journal article" date="2011" name="Stand. Genomic Sci.">
        <title>Complete genome sequence of Thermomonospora curvata type strain (B9).</title>
        <authorList>
            <person name="Chertkov O."/>
            <person name="Sikorski J."/>
            <person name="Nolan M."/>
            <person name="Lapidus A."/>
            <person name="Lucas S."/>
            <person name="Del Rio T.G."/>
            <person name="Tice H."/>
            <person name="Cheng J.F."/>
            <person name="Goodwin L."/>
            <person name="Pitluck S."/>
            <person name="Liolios K."/>
            <person name="Ivanova N."/>
            <person name="Mavromatis K."/>
            <person name="Mikhailova N."/>
            <person name="Ovchinnikova G."/>
            <person name="Pati A."/>
            <person name="Chen A."/>
            <person name="Palaniappan K."/>
            <person name="Djao O.D."/>
            <person name="Land M."/>
            <person name="Hauser L."/>
            <person name="Chang Y.J."/>
            <person name="Jeffries C.D."/>
            <person name="Brettin T."/>
            <person name="Han C."/>
            <person name="Detter J.C."/>
            <person name="Rohde M."/>
            <person name="Goker M."/>
            <person name="Woyke T."/>
            <person name="Bristow J."/>
            <person name="Eisen J.A."/>
            <person name="Markowitz V."/>
            <person name="Hugenholtz P."/>
            <person name="Klenk H.P."/>
            <person name="Kyrpides N.C."/>
        </authorList>
    </citation>
    <scope>NUCLEOTIDE SEQUENCE [LARGE SCALE GENOMIC DNA]</scope>
    <source>
        <strain evidence="8">ATCC 19995 / DSM 43183 / JCM 3096 / KCTC 9072 / NBRC 15933 / NCIMB 10081 / Henssen B9</strain>
    </source>
</reference>
<proteinExistence type="predicted"/>
<comment type="subcellular location">
    <subcellularLocation>
        <location evidence="1">Cell membrane</location>
        <topology evidence="1">Multi-pass membrane protein</topology>
    </subcellularLocation>
</comment>
<dbReference type="eggNOG" id="COG0477">
    <property type="taxonomic scope" value="Bacteria"/>
</dbReference>
<dbReference type="CDD" id="cd17321">
    <property type="entry name" value="MFS_MMR_MDR_like"/>
    <property type="match status" value="1"/>
</dbReference>
<feature type="transmembrane region" description="Helical" evidence="5">
    <location>
        <begin position="339"/>
        <end position="361"/>
    </location>
</feature>
<feature type="transmembrane region" description="Helical" evidence="5">
    <location>
        <begin position="314"/>
        <end position="332"/>
    </location>
</feature>
<dbReference type="GO" id="GO:0022857">
    <property type="term" value="F:transmembrane transporter activity"/>
    <property type="evidence" value="ECO:0007669"/>
    <property type="project" value="InterPro"/>
</dbReference>
<keyword evidence="4 5" id="KW-0472">Membrane</keyword>
<dbReference type="RefSeq" id="WP_012850666.1">
    <property type="nucleotide sequence ID" value="NC_013510.1"/>
</dbReference>
<dbReference type="HOGENOM" id="CLU_000960_28_2_11"/>
<feature type="transmembrane region" description="Helical" evidence="5">
    <location>
        <begin position="21"/>
        <end position="46"/>
    </location>
</feature>
<feature type="transmembrane region" description="Helical" evidence="5">
    <location>
        <begin position="58"/>
        <end position="79"/>
    </location>
</feature>
<feature type="transmembrane region" description="Helical" evidence="5">
    <location>
        <begin position="236"/>
        <end position="258"/>
    </location>
</feature>
<feature type="transmembrane region" description="Helical" evidence="5">
    <location>
        <begin position="373"/>
        <end position="398"/>
    </location>
</feature>
<dbReference type="PROSITE" id="PS50850">
    <property type="entry name" value="MFS"/>
    <property type="match status" value="1"/>
</dbReference>
<sequence>MTRPDTRTGAPPEARPSTGRLGPVFAVVAAGVAMSNLDMFIVNVALPEIGEEMSGSSLPALSWVLNAYAVVFAALLVPLGDLADRVGARRTYLAGVAIFTAASALCAPAPSVWALVAARIVQAAGAAMLTPASLSLLLAAAPPERRTAAVRGWTAISGLAAALGPVAGGLLCQAGWRWVFLVNLPVGAAALVAGLYVLPRTAAVRNARRHDTAGAGVLTVAVAALALGLVRSDEWGWASAEVIGCLAAAALLAAVFAVRSARHPDPIVPPALLRVPAFGSATLANVLFAVAFAAMLLSAVLWCQEVWRWSPLRTGLAITPGPLMVPALAVGAGPIVRRVGAAAVAAAGCAVFAAGIGWWAVVLEPDGGYLTGMLPGMLLTGVGVGLTLPTLISAAVAALPPHGFATGSAVVTMARQVGMVLGVAMLVAALGGTDEAEAAFAGGWLLTLSATAAAGAAAAFIRRGRPA</sequence>
<dbReference type="InterPro" id="IPR036259">
    <property type="entry name" value="MFS_trans_sf"/>
</dbReference>
<feature type="transmembrane region" description="Helical" evidence="5">
    <location>
        <begin position="210"/>
        <end position="230"/>
    </location>
</feature>
<dbReference type="AlphaFoldDB" id="D1A1G0"/>
<evidence type="ECO:0000259" key="6">
    <source>
        <dbReference type="PROSITE" id="PS50850"/>
    </source>
</evidence>
<evidence type="ECO:0000256" key="2">
    <source>
        <dbReference type="ARBA" id="ARBA00022692"/>
    </source>
</evidence>
<evidence type="ECO:0000256" key="3">
    <source>
        <dbReference type="ARBA" id="ARBA00022989"/>
    </source>
</evidence>
<keyword evidence="8" id="KW-1185">Reference proteome</keyword>
<feature type="transmembrane region" description="Helical" evidence="5">
    <location>
        <begin position="120"/>
        <end position="141"/>
    </location>
</feature>
<dbReference type="Gene3D" id="1.20.1250.20">
    <property type="entry name" value="MFS general substrate transporter like domains"/>
    <property type="match status" value="1"/>
</dbReference>
<dbReference type="Pfam" id="PF07690">
    <property type="entry name" value="MFS_1"/>
    <property type="match status" value="1"/>
</dbReference>
<feature type="domain" description="Major facilitator superfamily (MFS) profile" evidence="6">
    <location>
        <begin position="24"/>
        <end position="467"/>
    </location>
</feature>
<name>D1A1G0_THECD</name>
<dbReference type="KEGG" id="tcu:Tcur_0278"/>